<dbReference type="Proteomes" id="UP001500683">
    <property type="component" value="Unassembled WGS sequence"/>
</dbReference>
<comment type="caution">
    <text evidence="1">The sequence shown here is derived from an EMBL/GenBank/DDBJ whole genome shotgun (WGS) entry which is preliminary data.</text>
</comment>
<dbReference type="RefSeq" id="WP_344957749.1">
    <property type="nucleotide sequence ID" value="NZ_BAAAZG010000061.1"/>
</dbReference>
<sequence length="62" mass="6212">MGTSVPVGTEIADTAALDEEFALDVRVVEASQPVAGLLLSTSDNCGSTCDGTACTSTMAYPA</sequence>
<dbReference type="EMBL" id="BAAAZG010000061">
    <property type="protein sequence ID" value="GAA4101161.1"/>
    <property type="molecule type" value="Genomic_DNA"/>
</dbReference>
<evidence type="ECO:0000313" key="1">
    <source>
        <dbReference type="EMBL" id="GAA4101161.1"/>
    </source>
</evidence>
<accession>A0ABP7X048</accession>
<organism evidence="1 2">
    <name type="scientific">Actinomadura miaoliensis</name>
    <dbReference type="NCBI Taxonomy" id="430685"/>
    <lineage>
        <taxon>Bacteria</taxon>
        <taxon>Bacillati</taxon>
        <taxon>Actinomycetota</taxon>
        <taxon>Actinomycetes</taxon>
        <taxon>Streptosporangiales</taxon>
        <taxon>Thermomonosporaceae</taxon>
        <taxon>Actinomadura</taxon>
    </lineage>
</organism>
<protein>
    <recommendedName>
        <fullName evidence="3">FxLD family lantipeptide</fullName>
    </recommendedName>
</protein>
<reference evidence="2" key="1">
    <citation type="journal article" date="2019" name="Int. J. Syst. Evol. Microbiol.">
        <title>The Global Catalogue of Microorganisms (GCM) 10K type strain sequencing project: providing services to taxonomists for standard genome sequencing and annotation.</title>
        <authorList>
            <consortium name="The Broad Institute Genomics Platform"/>
            <consortium name="The Broad Institute Genome Sequencing Center for Infectious Disease"/>
            <person name="Wu L."/>
            <person name="Ma J."/>
        </authorList>
    </citation>
    <scope>NUCLEOTIDE SEQUENCE [LARGE SCALE GENOMIC DNA]</scope>
    <source>
        <strain evidence="2">JCM 16702</strain>
    </source>
</reference>
<evidence type="ECO:0008006" key="3">
    <source>
        <dbReference type="Google" id="ProtNLM"/>
    </source>
</evidence>
<dbReference type="NCBIfam" id="TIGR04363">
    <property type="entry name" value="LD_lanti_pre"/>
    <property type="match status" value="1"/>
</dbReference>
<keyword evidence="2" id="KW-1185">Reference proteome</keyword>
<proteinExistence type="predicted"/>
<dbReference type="InterPro" id="IPR027575">
    <property type="entry name" value="LD_lanti_pre"/>
</dbReference>
<evidence type="ECO:0000313" key="2">
    <source>
        <dbReference type="Proteomes" id="UP001500683"/>
    </source>
</evidence>
<name>A0ABP7X048_9ACTN</name>
<gene>
    <name evidence="1" type="ORF">GCM10022214_78470</name>
</gene>